<dbReference type="Pfam" id="PF04389">
    <property type="entry name" value="Peptidase_M28"/>
    <property type="match status" value="1"/>
</dbReference>
<dbReference type="GO" id="GO:0008270">
    <property type="term" value="F:zinc ion binding"/>
    <property type="evidence" value="ECO:0007669"/>
    <property type="project" value="TreeGrafter"/>
</dbReference>
<dbReference type="Proteomes" id="UP000190897">
    <property type="component" value="Unassembled WGS sequence"/>
</dbReference>
<organism evidence="4 5">
    <name type="scientific">Dyadobacter psychrophilus</name>
    <dbReference type="NCBI Taxonomy" id="651661"/>
    <lineage>
        <taxon>Bacteria</taxon>
        <taxon>Pseudomonadati</taxon>
        <taxon>Bacteroidota</taxon>
        <taxon>Cytophagia</taxon>
        <taxon>Cytophagales</taxon>
        <taxon>Spirosomataceae</taxon>
        <taxon>Dyadobacter</taxon>
    </lineage>
</organism>
<dbReference type="InterPro" id="IPR007484">
    <property type="entry name" value="Peptidase_M28"/>
</dbReference>
<keyword evidence="5" id="KW-1185">Reference proteome</keyword>
<dbReference type="AlphaFoldDB" id="A0A1T5H8E2"/>
<feature type="domain" description="Peptidase M28" evidence="3">
    <location>
        <begin position="94"/>
        <end position="315"/>
    </location>
</feature>
<name>A0A1T5H8E2_9BACT</name>
<gene>
    <name evidence="4" type="ORF">SAMN05660293_05082</name>
</gene>
<evidence type="ECO:0000313" key="5">
    <source>
        <dbReference type="Proteomes" id="UP000190897"/>
    </source>
</evidence>
<evidence type="ECO:0000259" key="3">
    <source>
        <dbReference type="Pfam" id="PF04389"/>
    </source>
</evidence>
<evidence type="ECO:0000256" key="1">
    <source>
        <dbReference type="ARBA" id="ARBA00022679"/>
    </source>
</evidence>
<dbReference type="GO" id="GO:0016603">
    <property type="term" value="F:glutaminyl-peptide cyclotransferase activity"/>
    <property type="evidence" value="ECO:0007669"/>
    <property type="project" value="TreeGrafter"/>
</dbReference>
<sequence>MFVFMLAYGCKTKDSTEQAAEQAPALVKSPDFNADSAYTFVQKQVDFGPRVPDTKPHDACGDYIAEKLKSYGLQVIEQAFKDTTFDNKILNGRNIIGSFNPKASKRLLLAAHWDSRPYSDQDSLVKNKPVLAANDGASGVGILLEVARVLSMQKTTPEIGVDIVFFDMEDWGNSEQAEDEYGGYCLGSQYWAANKHTPNYTAYFGILLDMVGAKGATFFKEGHSVQLAGSVVNSVWNTASRLGYSNIFIDDRGGSITDDHVAVNKIAKIPMIDIIHTKPNNMSKTFFDQWHTTDDTMEHIDPKTLKAVGQTLIQVVYQEAEGEAL</sequence>
<dbReference type="PANTHER" id="PTHR12283">
    <property type="entry name" value="GLUTAMINYL-PEPTIDE CYCLOTRANSFERASE"/>
    <property type="match status" value="1"/>
</dbReference>
<dbReference type="STRING" id="651661.SAMN05660293_05082"/>
<evidence type="ECO:0000313" key="4">
    <source>
        <dbReference type="EMBL" id="SKC16956.1"/>
    </source>
</evidence>
<dbReference type="PANTHER" id="PTHR12283:SF6">
    <property type="entry name" value="GLUTAMINYL-PEPTIDE CYCLOTRANSFERASE-RELATED"/>
    <property type="match status" value="1"/>
</dbReference>
<protein>
    <submittedName>
        <fullName evidence="4">Peptidase family M28</fullName>
    </submittedName>
</protein>
<accession>A0A1T5H8E2</accession>
<evidence type="ECO:0000256" key="2">
    <source>
        <dbReference type="ARBA" id="ARBA00023315"/>
    </source>
</evidence>
<dbReference type="EMBL" id="FUZA01000009">
    <property type="protein sequence ID" value="SKC16956.1"/>
    <property type="molecule type" value="Genomic_DNA"/>
</dbReference>
<dbReference type="InterPro" id="IPR040234">
    <property type="entry name" value="QC/QCL"/>
</dbReference>
<proteinExistence type="predicted"/>
<dbReference type="SUPFAM" id="SSF53187">
    <property type="entry name" value="Zn-dependent exopeptidases"/>
    <property type="match status" value="1"/>
</dbReference>
<keyword evidence="1" id="KW-0808">Transferase</keyword>
<keyword evidence="2" id="KW-0012">Acyltransferase</keyword>
<dbReference type="Gene3D" id="3.40.630.10">
    <property type="entry name" value="Zn peptidases"/>
    <property type="match status" value="1"/>
</dbReference>
<reference evidence="5" key="1">
    <citation type="submission" date="2017-02" db="EMBL/GenBank/DDBJ databases">
        <authorList>
            <person name="Varghese N."/>
            <person name="Submissions S."/>
        </authorList>
    </citation>
    <scope>NUCLEOTIDE SEQUENCE [LARGE SCALE GENOMIC DNA]</scope>
    <source>
        <strain evidence="5">DSM 22270</strain>
    </source>
</reference>